<gene>
    <name evidence="4" type="ORF">TO10_v1_970009</name>
</gene>
<evidence type="ECO:0000313" key="4">
    <source>
        <dbReference type="EMBL" id="CUV47471.1"/>
    </source>
</evidence>
<dbReference type="SUPFAM" id="SSF55073">
    <property type="entry name" value="Nucleotide cyclase"/>
    <property type="match status" value="1"/>
</dbReference>
<evidence type="ECO:0000259" key="2">
    <source>
        <dbReference type="PROSITE" id="PS50883"/>
    </source>
</evidence>
<dbReference type="EMBL" id="LN899827">
    <property type="protein sequence ID" value="CUV47471.1"/>
    <property type="molecule type" value="Genomic_DNA"/>
</dbReference>
<keyword evidence="1" id="KW-1133">Transmembrane helix</keyword>
<dbReference type="InterPro" id="IPR052155">
    <property type="entry name" value="Biofilm_reg_signaling"/>
</dbReference>
<dbReference type="Gene3D" id="3.30.70.270">
    <property type="match status" value="1"/>
</dbReference>
<dbReference type="CDD" id="cd01948">
    <property type="entry name" value="EAL"/>
    <property type="match status" value="1"/>
</dbReference>
<protein>
    <submittedName>
        <fullName evidence="4">Putative Diguanylate cyclase/phosphodiesterase with PAS/PAC sensor</fullName>
    </submittedName>
</protein>
<reference evidence="4" key="1">
    <citation type="submission" date="2015-10" db="EMBL/GenBank/DDBJ databases">
        <authorList>
            <person name="Gilbert D.G."/>
        </authorList>
    </citation>
    <scope>NUCLEOTIDE SEQUENCE</scope>
    <source>
        <strain evidence="4">Phyl III-seqv23</strain>
    </source>
</reference>
<dbReference type="InterPro" id="IPR043128">
    <property type="entry name" value="Rev_trsase/Diguanyl_cyclase"/>
</dbReference>
<feature type="transmembrane region" description="Helical" evidence="1">
    <location>
        <begin position="271"/>
        <end position="295"/>
    </location>
</feature>
<dbReference type="PROSITE" id="PS50883">
    <property type="entry name" value="EAL"/>
    <property type="match status" value="1"/>
</dbReference>
<evidence type="ECO:0000259" key="3">
    <source>
        <dbReference type="PROSITE" id="PS50887"/>
    </source>
</evidence>
<keyword evidence="1" id="KW-0812">Transmembrane</keyword>
<keyword evidence="1" id="KW-0472">Membrane</keyword>
<dbReference type="SMART" id="SM00052">
    <property type="entry name" value="EAL"/>
    <property type="match status" value="1"/>
</dbReference>
<feature type="domain" description="EAL" evidence="2">
    <location>
        <begin position="487"/>
        <end position="723"/>
    </location>
</feature>
<accession>A0A0S4WLW2</accession>
<dbReference type="CDD" id="cd01949">
    <property type="entry name" value="GGDEF"/>
    <property type="match status" value="1"/>
</dbReference>
<dbReference type="Pfam" id="PF00990">
    <property type="entry name" value="GGDEF"/>
    <property type="match status" value="1"/>
</dbReference>
<dbReference type="PROSITE" id="PS50887">
    <property type="entry name" value="GGDEF"/>
    <property type="match status" value="1"/>
</dbReference>
<organism evidence="4">
    <name type="scientific">Ralstonia solanacearum</name>
    <name type="common">Pseudomonas solanacearum</name>
    <dbReference type="NCBI Taxonomy" id="305"/>
    <lineage>
        <taxon>Bacteria</taxon>
        <taxon>Pseudomonadati</taxon>
        <taxon>Pseudomonadota</taxon>
        <taxon>Betaproteobacteria</taxon>
        <taxon>Burkholderiales</taxon>
        <taxon>Burkholderiaceae</taxon>
        <taxon>Ralstonia</taxon>
        <taxon>Ralstonia solanacearum species complex</taxon>
    </lineage>
</organism>
<dbReference type="Gene3D" id="3.30.450.20">
    <property type="entry name" value="PAS domain"/>
    <property type="match status" value="1"/>
</dbReference>
<evidence type="ECO:0000256" key="1">
    <source>
        <dbReference type="SAM" id="Phobius"/>
    </source>
</evidence>
<name>A0A0S4WLW2_RALSL</name>
<dbReference type="SUPFAM" id="SSF141868">
    <property type="entry name" value="EAL domain-like"/>
    <property type="match status" value="1"/>
</dbReference>
<feature type="domain" description="GGDEF" evidence="3">
    <location>
        <begin position="338"/>
        <end position="478"/>
    </location>
</feature>
<dbReference type="InterPro" id="IPR029787">
    <property type="entry name" value="Nucleotide_cyclase"/>
</dbReference>
<dbReference type="NCBIfam" id="TIGR00254">
    <property type="entry name" value="GGDEF"/>
    <property type="match status" value="1"/>
</dbReference>
<proteinExistence type="predicted"/>
<dbReference type="CDD" id="cd12914">
    <property type="entry name" value="PDC1_DGC_like"/>
    <property type="match status" value="1"/>
</dbReference>
<dbReference type="Pfam" id="PF00563">
    <property type="entry name" value="EAL"/>
    <property type="match status" value="1"/>
</dbReference>
<feature type="transmembrane region" description="Helical" evidence="1">
    <location>
        <begin position="15"/>
        <end position="34"/>
    </location>
</feature>
<dbReference type="SMART" id="SM00267">
    <property type="entry name" value="GGDEF"/>
    <property type="match status" value="1"/>
</dbReference>
<sequence length="723" mass="79065">MPEKFPLKRGDRSTYLILAVGVLVLAAVWIGVLTRLSVEKTEVLQTAQAKANVLADALAQHVDTTIHDIDVIALVVKREYELNPASIDLRALQDEGFFSRATAAQVSVVDATGRILQSTIPYAGGVYITDREHFKVHREPDTRGLYISKPVLGRVSGKWTIQLTRRLEKKNGDFAGVVVVSEDRRYLTREFSNVANLGKSGTASVFLADGTMLSDGASGAETAMANGIAKSTRRDLVEQIVARRPVSGYPLAVEISLGYAEAMVPYTKMKALYLTGTAAFSAFFLMFVTAISVLVHRLSKSRNRLRTFSETDALTGLWNRYGLLARLSEMLPGQVGLNRLAVVYIDLGNLKHVNDTLGHEAGDQLLKKMAARLQDGVTPNILGRFGGDEFIAVLRAEDAAQDIYPITKTVLEKIVDIFEMPVTLRGSIFNIRASIGVAVHARTEDGVATLIREADEAMYAAKSQMRATQKTAWRFYSNEMRENTRRAVEAEQRLRSALSEGILKLAFYPIHRLNEKRAWGFRVVAAITDDRNRLVPVQDAVPVNKENGLLGPLTEFALLQMCATLTGRQGGPVRLAYRLDRNQFLTIDCASIVRTLAREFQVAPGTLVLEVPESAFLEEPLLAENRAAALASTGVKLMLDGFSGGFASFALLEKGLFFGVVISPPPSTADILAPVVERVTHDGLMVVLEEAHEAATGLAHHPLVYAVDVLDAPVVEVDGRLSQ</sequence>
<dbReference type="InterPro" id="IPR000160">
    <property type="entry name" value="GGDEF_dom"/>
</dbReference>
<dbReference type="InterPro" id="IPR035919">
    <property type="entry name" value="EAL_sf"/>
</dbReference>
<dbReference type="InterPro" id="IPR001633">
    <property type="entry name" value="EAL_dom"/>
</dbReference>
<dbReference type="PANTHER" id="PTHR44757">
    <property type="entry name" value="DIGUANYLATE CYCLASE DGCP"/>
    <property type="match status" value="1"/>
</dbReference>
<dbReference type="AlphaFoldDB" id="A0A0S4WLW2"/>
<dbReference type="Gene3D" id="3.20.20.450">
    <property type="entry name" value="EAL domain"/>
    <property type="match status" value="1"/>
</dbReference>
<dbReference type="PANTHER" id="PTHR44757:SF2">
    <property type="entry name" value="BIOFILM ARCHITECTURE MAINTENANCE PROTEIN MBAA"/>
    <property type="match status" value="1"/>
</dbReference>